<evidence type="ECO:0000313" key="3">
    <source>
        <dbReference type="Proteomes" id="UP000252985"/>
    </source>
</evidence>
<dbReference type="Proteomes" id="UP000252985">
    <property type="component" value="Chromosome"/>
</dbReference>
<name>A0A345EIA1_9EURY</name>
<feature type="compositionally biased region" description="Basic and acidic residues" evidence="1">
    <location>
        <begin position="8"/>
        <end position="27"/>
    </location>
</feature>
<gene>
    <name evidence="2" type="ORF">DU484_18340</name>
</gene>
<dbReference type="GeneID" id="37288980"/>
<protein>
    <submittedName>
        <fullName evidence="2">Uncharacterized protein</fullName>
    </submittedName>
</protein>
<reference evidence="2 3" key="1">
    <citation type="submission" date="2018-07" db="EMBL/GenBank/DDBJ databases">
        <title>Genome sequences of Haloplanus sp. CBA1112.</title>
        <authorList>
            <person name="Kim Y.B."/>
            <person name="Roh S.W."/>
        </authorList>
    </citation>
    <scope>NUCLEOTIDE SEQUENCE [LARGE SCALE GENOMIC DNA]</scope>
    <source>
        <strain evidence="2 3">CBA1112</strain>
    </source>
</reference>
<dbReference type="EMBL" id="CP031148">
    <property type="protein sequence ID" value="AXG11923.1"/>
    <property type="molecule type" value="Genomic_DNA"/>
</dbReference>
<organism evidence="2 3">
    <name type="scientific">Haloplanus rubicundus</name>
    <dbReference type="NCBI Taxonomy" id="1547898"/>
    <lineage>
        <taxon>Archaea</taxon>
        <taxon>Methanobacteriati</taxon>
        <taxon>Methanobacteriota</taxon>
        <taxon>Stenosarchaea group</taxon>
        <taxon>Halobacteria</taxon>
        <taxon>Halobacteriales</taxon>
        <taxon>Haloferacaceae</taxon>
        <taxon>Haloplanus</taxon>
    </lineage>
</organism>
<dbReference type="RefSeq" id="WP_114606831.1">
    <property type="nucleotide sequence ID" value="NZ_CP031148.1"/>
</dbReference>
<evidence type="ECO:0000313" key="2">
    <source>
        <dbReference type="EMBL" id="AXG11923.1"/>
    </source>
</evidence>
<dbReference type="KEGG" id="haq:DU484_18340"/>
<accession>A0A345EIA1</accession>
<evidence type="ECO:0000256" key="1">
    <source>
        <dbReference type="SAM" id="MobiDB-lite"/>
    </source>
</evidence>
<sequence length="67" mass="7866">MARGRAMMTEHEREQIAGEGDDPQRRYEAVSRVRARIRDELTTDVELLKENHPELLDDLREVVCEDD</sequence>
<feature type="region of interest" description="Disordered" evidence="1">
    <location>
        <begin position="1"/>
        <end position="27"/>
    </location>
</feature>
<dbReference type="AlphaFoldDB" id="A0A345EIA1"/>
<proteinExistence type="predicted"/>